<name>A0A6A8M9W9_9FIRM</name>
<dbReference type="FunFam" id="3.40.50.720:FF:000311">
    <property type="entry name" value="Ornithine cyclodeaminase"/>
    <property type="match status" value="1"/>
</dbReference>
<dbReference type="GO" id="GO:0019752">
    <property type="term" value="P:carboxylic acid metabolic process"/>
    <property type="evidence" value="ECO:0007669"/>
    <property type="project" value="UniProtKB-ARBA"/>
</dbReference>
<dbReference type="PANTHER" id="PTHR13812">
    <property type="entry name" value="KETIMINE REDUCTASE MU-CRYSTALLIN"/>
    <property type="match status" value="1"/>
</dbReference>
<protein>
    <submittedName>
        <fullName evidence="2">Ornithine cyclodeaminase family protein</fullName>
    </submittedName>
</protein>
<dbReference type="Pfam" id="PF02423">
    <property type="entry name" value="OCD_Mu_crystall"/>
    <property type="match status" value="1"/>
</dbReference>
<dbReference type="Gene3D" id="3.40.50.720">
    <property type="entry name" value="NAD(P)-binding Rossmann-like Domain"/>
    <property type="match status" value="1"/>
</dbReference>
<dbReference type="GO" id="GO:0005737">
    <property type="term" value="C:cytoplasm"/>
    <property type="evidence" value="ECO:0007669"/>
    <property type="project" value="TreeGrafter"/>
</dbReference>
<comment type="caution">
    <text evidence="2">The sequence shown here is derived from an EMBL/GenBank/DDBJ whole genome shotgun (WGS) entry which is preliminary data.</text>
</comment>
<dbReference type="Gene3D" id="3.30.1780.10">
    <property type="entry name" value="ornithine cyclodeaminase, domain 1"/>
    <property type="match status" value="1"/>
</dbReference>
<dbReference type="InterPro" id="IPR003462">
    <property type="entry name" value="ODC_Mu_crystall"/>
</dbReference>
<accession>A0A6A8M9W9</accession>
<evidence type="ECO:0000313" key="2">
    <source>
        <dbReference type="EMBL" id="MST68624.1"/>
    </source>
</evidence>
<dbReference type="InterPro" id="IPR023401">
    <property type="entry name" value="ODC_N"/>
</dbReference>
<gene>
    <name evidence="2" type="ORF">FYJ66_03335</name>
</gene>
<evidence type="ECO:0000256" key="1">
    <source>
        <dbReference type="ARBA" id="ARBA00008903"/>
    </source>
</evidence>
<organism evidence="2">
    <name type="scientific">Baileyella intestinalis</name>
    <dbReference type="NCBI Taxonomy" id="2606709"/>
    <lineage>
        <taxon>Bacteria</taxon>
        <taxon>Bacillati</taxon>
        <taxon>Bacillota</taxon>
        <taxon>Clostridia</taxon>
        <taxon>Peptostreptococcales</taxon>
        <taxon>Anaerovoracaceae</taxon>
        <taxon>Baileyella</taxon>
    </lineage>
</organism>
<proteinExistence type="inferred from homology"/>
<dbReference type="GO" id="GO:0016491">
    <property type="term" value="F:oxidoreductase activity"/>
    <property type="evidence" value="ECO:0007669"/>
    <property type="project" value="UniProtKB-ARBA"/>
</dbReference>
<dbReference type="EMBL" id="VUNB01000002">
    <property type="protein sequence ID" value="MST68624.1"/>
    <property type="molecule type" value="Genomic_DNA"/>
</dbReference>
<comment type="similarity">
    <text evidence="1">Belongs to the ornithine cyclodeaminase/mu-crystallin family.</text>
</comment>
<dbReference type="AlphaFoldDB" id="A0A6A8M9W9"/>
<sequence length="329" mass="35643">MLLLTEKDIRKVCTMKDIINANERAYKMFSEGRTEVPLRPVIHDEDKNSDFIFMPAYAPDLEAAGIKIVTTFPENAKSGDAVTKGQVILIDGKNGDFLSVMDGTFVTAFRTGAASGAAFDVLGCRNPRIGALIGTGGQARCQLEAMLSVADLDEVRVAARNFQKTKKFAEDMSSLFKNCSAKIVPCETGDEAVKDADLIITVTPSPVPVFSAENVKKGATISAVGSYRDDMNELDPALFGIASKIYFDSTEACVEESGDVHRPLEQGIITENDFTGELGQVILGQVPGRESEDEIILFKNVGIGILDLVAAESIYRKARENKAGTKWNE</sequence>
<dbReference type="PANTHER" id="PTHR13812:SF19">
    <property type="entry name" value="KETIMINE REDUCTASE MU-CRYSTALLIN"/>
    <property type="match status" value="1"/>
</dbReference>
<dbReference type="InterPro" id="IPR036291">
    <property type="entry name" value="NAD(P)-bd_dom_sf"/>
</dbReference>
<dbReference type="PIRSF" id="PIRSF001439">
    <property type="entry name" value="CryM"/>
    <property type="match status" value="1"/>
</dbReference>
<dbReference type="SUPFAM" id="SSF51735">
    <property type="entry name" value="NAD(P)-binding Rossmann-fold domains"/>
    <property type="match status" value="1"/>
</dbReference>
<reference evidence="2" key="1">
    <citation type="submission" date="2019-09" db="EMBL/GenBank/DDBJ databases">
        <title>In-depth cultivation of the pig gut microbiome towards novel bacterial diversity and tailored functional studies.</title>
        <authorList>
            <person name="Wylensek D."/>
            <person name="Hitch T.C.A."/>
            <person name="Clavel T."/>
        </authorList>
    </citation>
    <scope>NUCLEOTIDE SEQUENCE</scope>
    <source>
        <strain evidence="2">RF-744-FAT-WT-3</strain>
    </source>
</reference>